<feature type="binding site" evidence="15">
    <location>
        <position position="169"/>
    </location>
    <ligand>
        <name>Ca(2+)</name>
        <dbReference type="ChEBI" id="CHEBI:29108"/>
        <label>1</label>
    </ligand>
</feature>
<dbReference type="InterPro" id="IPR013780">
    <property type="entry name" value="Glyco_hydro_b"/>
</dbReference>
<dbReference type="InterPro" id="IPR015340">
    <property type="entry name" value="A_amylase_C_dom"/>
</dbReference>
<dbReference type="GO" id="GO:0004556">
    <property type="term" value="F:alpha-amylase activity"/>
    <property type="evidence" value="ECO:0007669"/>
    <property type="project" value="UniProtKB-EC"/>
</dbReference>
<keyword evidence="10" id="KW-0325">Glycoprotein</keyword>
<reference evidence="19 20" key="1">
    <citation type="submission" date="2016-07" db="EMBL/GenBank/DDBJ databases">
        <title>Pervasive Adenine N6-methylation of Active Genes in Fungi.</title>
        <authorList>
            <consortium name="DOE Joint Genome Institute"/>
            <person name="Mondo S.J."/>
            <person name="Dannebaum R.O."/>
            <person name="Kuo R.C."/>
            <person name="Labutti K."/>
            <person name="Haridas S."/>
            <person name="Kuo A."/>
            <person name="Salamov A."/>
            <person name="Ahrendt S.R."/>
            <person name="Lipzen A."/>
            <person name="Sullivan W."/>
            <person name="Andreopoulos W.B."/>
            <person name="Clum A."/>
            <person name="Lindquist E."/>
            <person name="Daum C."/>
            <person name="Ramamoorthy G.K."/>
            <person name="Gryganskyi A."/>
            <person name="Culley D."/>
            <person name="Magnuson J.K."/>
            <person name="James T.Y."/>
            <person name="O'Malley M.A."/>
            <person name="Stajich J.E."/>
            <person name="Spatafora J.W."/>
            <person name="Visel A."/>
            <person name="Grigoriev I.V."/>
        </authorList>
    </citation>
    <scope>NUCLEOTIDE SEQUENCE [LARGE SCALE GENOMIC DNA]</scope>
    <source>
        <strain evidence="19 20">NRRL 3301</strain>
    </source>
</reference>
<feature type="binding site" evidence="17">
    <location>
        <position position="287"/>
    </location>
    <ligand>
        <name>substrate</name>
    </ligand>
</feature>
<comment type="similarity">
    <text evidence="3">Belongs to the glycosyl hydrolase 13 family.</text>
</comment>
<evidence type="ECO:0000256" key="13">
    <source>
        <dbReference type="PIRSR" id="PIRSR001024-1"/>
    </source>
</evidence>
<dbReference type="PANTHER" id="PTHR10357">
    <property type="entry name" value="ALPHA-AMYLASE FAMILY MEMBER"/>
    <property type="match status" value="1"/>
</dbReference>
<dbReference type="AlphaFoldDB" id="A0A1X2GSL8"/>
<evidence type="ECO:0000256" key="9">
    <source>
        <dbReference type="ARBA" id="ARBA00023157"/>
    </source>
</evidence>
<dbReference type="PANTHER" id="PTHR10357:SF215">
    <property type="entry name" value="ALPHA-AMYLASE 1"/>
    <property type="match status" value="1"/>
</dbReference>
<feature type="binding site" evidence="17">
    <location>
        <position position="198"/>
    </location>
    <ligand>
        <name>substrate</name>
    </ligand>
</feature>
<feature type="disulfide bond" evidence="16">
    <location>
        <begin position="39"/>
        <end position="46"/>
    </location>
</feature>
<name>A0A1X2GSL8_9FUNG</name>
<organism evidence="19 20">
    <name type="scientific">Hesseltinella vesiculosa</name>
    <dbReference type="NCBI Taxonomy" id="101127"/>
    <lineage>
        <taxon>Eukaryota</taxon>
        <taxon>Fungi</taxon>
        <taxon>Fungi incertae sedis</taxon>
        <taxon>Mucoromycota</taxon>
        <taxon>Mucoromycotina</taxon>
        <taxon>Mucoromycetes</taxon>
        <taxon>Mucorales</taxon>
        <taxon>Cunninghamellaceae</taxon>
        <taxon>Hesseltinella</taxon>
    </lineage>
</organism>
<feature type="binding site" evidence="15">
    <location>
        <position position="204"/>
    </location>
    <ligand>
        <name>Ca(2+)</name>
        <dbReference type="ChEBI" id="CHEBI:29108"/>
        <label>1</label>
    </ligand>
</feature>
<dbReference type="CDD" id="cd11319">
    <property type="entry name" value="AmyAc_euk_AmyA"/>
    <property type="match status" value="1"/>
</dbReference>
<comment type="caution">
    <text evidence="19">The sequence shown here is derived from an EMBL/GenBank/DDBJ whole genome shotgun (WGS) entry which is preliminary data.</text>
</comment>
<evidence type="ECO:0000256" key="17">
    <source>
        <dbReference type="PIRSR" id="PIRSR001024-5"/>
    </source>
</evidence>
<dbReference type="GO" id="GO:0005509">
    <property type="term" value="F:calcium ion binding"/>
    <property type="evidence" value="ECO:0007669"/>
    <property type="project" value="InterPro"/>
</dbReference>
<dbReference type="Proteomes" id="UP000242146">
    <property type="component" value="Unassembled WGS sequence"/>
</dbReference>
<keyword evidence="7" id="KW-0378">Hydrolase</keyword>
<feature type="site" description="Transition state stabilizer" evidence="14">
    <location>
        <position position="287"/>
    </location>
</feature>
<evidence type="ECO:0000256" key="2">
    <source>
        <dbReference type="ARBA" id="ARBA00001913"/>
    </source>
</evidence>
<feature type="binding site" evidence="17">
    <location>
        <position position="85"/>
    </location>
    <ligand>
        <name>substrate</name>
    </ligand>
</feature>
<feature type="binding site" evidence="17">
    <location>
        <position position="334"/>
    </location>
    <ligand>
        <name>substrate</name>
    </ligand>
</feature>
<dbReference type="InterPro" id="IPR006047">
    <property type="entry name" value="GH13_cat_dom"/>
</dbReference>
<proteinExistence type="inferred from homology"/>
<dbReference type="InterPro" id="IPR017853">
    <property type="entry name" value="GH"/>
</dbReference>
<feature type="binding site" evidence="15">
    <location>
        <position position="160"/>
    </location>
    <ligand>
        <name>Ca(2+)</name>
        <dbReference type="ChEBI" id="CHEBI:29108"/>
        <label>1</label>
    </ligand>
</feature>
<feature type="binding site" evidence="17">
    <location>
        <position position="124"/>
    </location>
    <ligand>
        <name>substrate</name>
    </ligand>
</feature>
<evidence type="ECO:0000256" key="4">
    <source>
        <dbReference type="ARBA" id="ARBA00012595"/>
    </source>
</evidence>
<dbReference type="Gene3D" id="2.60.40.1180">
    <property type="entry name" value="Golgi alpha-mannosidase II"/>
    <property type="match status" value="1"/>
</dbReference>
<dbReference type="EC" id="3.2.1.1" evidence="4"/>
<dbReference type="SUPFAM" id="SSF51011">
    <property type="entry name" value="Glycosyl hydrolase domain"/>
    <property type="match status" value="1"/>
</dbReference>
<keyword evidence="6" id="KW-0732">Signal</keyword>
<feature type="binding site" evidence="15">
    <location>
        <position position="200"/>
    </location>
    <ligand>
        <name>Ca(2+)</name>
        <dbReference type="ChEBI" id="CHEBI:29108"/>
        <label>2</label>
    </ligand>
</feature>
<dbReference type="SMART" id="SM00642">
    <property type="entry name" value="Aamy"/>
    <property type="match status" value="1"/>
</dbReference>
<feature type="active site" description="Nucleophile" evidence="13">
    <location>
        <position position="200"/>
    </location>
</feature>
<dbReference type="SUPFAM" id="SSF51445">
    <property type="entry name" value="(Trans)glycosidases"/>
    <property type="match status" value="1"/>
</dbReference>
<evidence type="ECO:0000313" key="19">
    <source>
        <dbReference type="EMBL" id="ORX60506.1"/>
    </source>
</evidence>
<evidence type="ECO:0000256" key="12">
    <source>
        <dbReference type="ARBA" id="ARBA00023295"/>
    </source>
</evidence>
<feature type="binding site" evidence="15">
    <location>
        <position position="123"/>
    </location>
    <ligand>
        <name>Ca(2+)</name>
        <dbReference type="ChEBI" id="CHEBI:29108"/>
        <label>1</label>
    </ligand>
</feature>
<keyword evidence="11" id="KW-0119">Carbohydrate metabolism</keyword>
<feature type="active site" description="Proton donor" evidence="13">
    <location>
        <position position="224"/>
    </location>
</feature>
<keyword evidence="9 16" id="KW-1015">Disulfide bond</keyword>
<evidence type="ECO:0000256" key="14">
    <source>
        <dbReference type="PIRSR" id="PIRSR001024-2"/>
    </source>
</evidence>
<evidence type="ECO:0000256" key="7">
    <source>
        <dbReference type="ARBA" id="ARBA00022801"/>
    </source>
</evidence>
<dbReference type="Pfam" id="PF00128">
    <property type="entry name" value="Alpha-amylase"/>
    <property type="match status" value="1"/>
</dbReference>
<protein>
    <recommendedName>
        <fullName evidence="4">alpha-amylase</fullName>
        <ecNumber evidence="4">3.2.1.1</ecNumber>
    </recommendedName>
</protein>
<evidence type="ECO:0000256" key="11">
    <source>
        <dbReference type="ARBA" id="ARBA00023277"/>
    </source>
</evidence>
<dbReference type="EMBL" id="MCGT01000004">
    <property type="protein sequence ID" value="ORX60506.1"/>
    <property type="molecule type" value="Genomic_DNA"/>
</dbReference>
<accession>A0A1X2GSL8</accession>
<feature type="binding site" evidence="15">
    <location>
        <position position="224"/>
    </location>
    <ligand>
        <name>Ca(2+)</name>
        <dbReference type="ChEBI" id="CHEBI:29108"/>
        <label>2</label>
    </ligand>
</feature>
<evidence type="ECO:0000256" key="8">
    <source>
        <dbReference type="ARBA" id="ARBA00022837"/>
    </source>
</evidence>
<dbReference type="GO" id="GO:0016052">
    <property type="term" value="P:carbohydrate catabolic process"/>
    <property type="evidence" value="ECO:0007669"/>
    <property type="project" value="InterPro"/>
</dbReference>
<evidence type="ECO:0000256" key="6">
    <source>
        <dbReference type="ARBA" id="ARBA00022729"/>
    </source>
</evidence>
<dbReference type="PIRSF" id="PIRSF001024">
    <property type="entry name" value="Alph-amyl_fung"/>
    <property type="match status" value="1"/>
</dbReference>
<evidence type="ECO:0000256" key="3">
    <source>
        <dbReference type="ARBA" id="ARBA00008061"/>
    </source>
</evidence>
<keyword evidence="20" id="KW-1185">Reference proteome</keyword>
<evidence type="ECO:0000256" key="5">
    <source>
        <dbReference type="ARBA" id="ARBA00022723"/>
    </source>
</evidence>
<feature type="binding site" evidence="17">
    <location>
        <position position="228"/>
    </location>
    <ligand>
        <name>substrate</name>
    </ligand>
</feature>
<dbReference type="InterPro" id="IPR013777">
    <property type="entry name" value="A-amylase-like"/>
</dbReference>
<dbReference type="OrthoDB" id="1740265at2759"/>
<keyword evidence="12" id="KW-0326">Glycosidase</keyword>
<evidence type="ECO:0000259" key="18">
    <source>
        <dbReference type="SMART" id="SM00642"/>
    </source>
</evidence>
<comment type="cofactor">
    <cofactor evidence="2">
        <name>Ca(2+)</name>
        <dbReference type="ChEBI" id="CHEBI:29108"/>
    </cofactor>
</comment>
<gene>
    <name evidence="19" type="ORF">DM01DRAFT_1361552</name>
</gene>
<evidence type="ECO:0000313" key="20">
    <source>
        <dbReference type="Proteomes" id="UP000242146"/>
    </source>
</evidence>
<evidence type="ECO:0000256" key="15">
    <source>
        <dbReference type="PIRSR" id="PIRSR001024-3"/>
    </source>
</evidence>
<comment type="catalytic activity">
    <reaction evidence="1">
        <text>Endohydrolysis of (1-&gt;4)-alpha-D-glucosidic linkages in polysaccharides containing three or more (1-&gt;4)-alpha-linked D-glucose units.</text>
        <dbReference type="EC" id="3.2.1.1"/>
    </reaction>
</comment>
<evidence type="ECO:0000256" key="1">
    <source>
        <dbReference type="ARBA" id="ARBA00000548"/>
    </source>
</evidence>
<evidence type="ECO:0000256" key="16">
    <source>
        <dbReference type="PIRSR" id="PIRSR001024-4"/>
    </source>
</evidence>
<feature type="domain" description="Glycosyl hydrolase family 13 catalytic" evidence="18">
    <location>
        <begin position="23"/>
        <end position="360"/>
    </location>
</feature>
<dbReference type="Gene3D" id="3.20.20.80">
    <property type="entry name" value="Glycosidases"/>
    <property type="match status" value="1"/>
</dbReference>
<dbReference type="STRING" id="101127.A0A1X2GSL8"/>
<evidence type="ECO:0000256" key="10">
    <source>
        <dbReference type="ARBA" id="ARBA00023180"/>
    </source>
</evidence>
<sequence>MGGPVLVGKRATAEDWLKRTIYQVVTDRFSPSTNSTGSCASLSSYCGGTFQGITNHLDYIQGMGFDAIWISPIPTQVADGYHGYWAMDFSAINPNFGSSDDLSKLVIAAHGRGMFVMLDVVANHQGIPASAGDYSGFTFDTSSDYHPACNIDYNNQTSVEQCWISGLPDINTEDNVVAGQLNAIVKNWTTTYGFDGLRIDTMKHIRPSFWPSYISSSGVFAIGEVYDGDPAYVLPYFDFSPGLLNYPAYYPIYDTFTLAKDMTRLQAGWQAIQNASGVWANFIDNQDLPRLLGVNKDAALTKNALTFSMMADGLGIMYYGTEQSFTGGNDPANREPLWTSGFSTTSDMYQFSTTLVTKGRKPAIGSPMVSAGLSQDNKAYSFTRGNILVVVNQYGSSASPAVTISAGGIADGTSLKDIFSATSATVSGGKITFTISKGMPAVFV</sequence>
<keyword evidence="5 15" id="KW-0479">Metal-binding</keyword>
<dbReference type="Pfam" id="PF09260">
    <property type="entry name" value="A_amylase_dom_C"/>
    <property type="match status" value="1"/>
</dbReference>
<feature type="disulfide bond" evidence="16">
    <location>
        <begin position="149"/>
        <end position="162"/>
    </location>
</feature>
<keyword evidence="8 15" id="KW-0106">Calcium</keyword>